<dbReference type="PROSITE" id="PS00061">
    <property type="entry name" value="ADH_SHORT"/>
    <property type="match status" value="1"/>
</dbReference>
<dbReference type="EMBL" id="CP000432">
    <property type="protein sequence ID" value="ABG99101.1"/>
    <property type="molecule type" value="Genomic_DNA"/>
</dbReference>
<dbReference type="Gene3D" id="3.40.50.720">
    <property type="entry name" value="NAD(P)-binding Rossmann-like Domain"/>
    <property type="match status" value="1"/>
</dbReference>
<protein>
    <submittedName>
        <fullName evidence="5">Cis-2,3-dihydrobiphenyl-2,3-diol dehydrogenase</fullName>
        <ecNumber evidence="5">1.3.1.56</ecNumber>
    </submittedName>
</protein>
<evidence type="ECO:0000256" key="3">
    <source>
        <dbReference type="ARBA" id="ARBA00023002"/>
    </source>
</evidence>
<dbReference type="PATRIC" id="fig|101510.16.peg.7402"/>
<sequence length="271" mass="28421">MGWLEDNVMIVTGGGSGLGRALVERFLGEGARVGVLEKSAEKAEKLANDFGEDVLVVEGDVRKYDDNARVVQETVRQFGRLDTFVANAAIWDFSTKMVDIPVDRLDALFDEMFHINVKGYLHGARAAVEELAATGGSIIYTVSNAGFYPGGGGPLYTASKHAVVGLIKELAFELGPKIRVNGVAPGAMPTDLRGPGSLGMGETTITSAVSLGDLVKQCTVLQELPEAADYTGHYVLLASKANSRTATGAIINCDGGMGVRGLAETAGGNDL</sequence>
<dbReference type="HOGENOM" id="CLU_010194_1_0_11"/>
<dbReference type="CDD" id="cd05348">
    <property type="entry name" value="BphB-like_SDR_c"/>
    <property type="match status" value="1"/>
</dbReference>
<evidence type="ECO:0000256" key="4">
    <source>
        <dbReference type="ARBA" id="ARBA00023027"/>
    </source>
</evidence>
<dbReference type="KEGG" id="rha:RHA1_ro08054"/>
<dbReference type="NCBIfam" id="NF004849">
    <property type="entry name" value="PRK06200.1"/>
    <property type="match status" value="1"/>
</dbReference>
<evidence type="ECO:0000256" key="1">
    <source>
        <dbReference type="ARBA" id="ARBA00006484"/>
    </source>
</evidence>
<keyword evidence="4" id="KW-0520">NAD</keyword>
<dbReference type="FunFam" id="3.40.50.720:FF:000084">
    <property type="entry name" value="Short-chain dehydrogenase reductase"/>
    <property type="match status" value="1"/>
</dbReference>
<evidence type="ECO:0000256" key="2">
    <source>
        <dbReference type="ARBA" id="ARBA00022797"/>
    </source>
</evidence>
<organism evidence="5 6">
    <name type="scientific">Rhodococcus jostii (strain RHA1)</name>
    <dbReference type="NCBI Taxonomy" id="101510"/>
    <lineage>
        <taxon>Bacteria</taxon>
        <taxon>Bacillati</taxon>
        <taxon>Actinomycetota</taxon>
        <taxon>Actinomycetes</taxon>
        <taxon>Mycobacteriales</taxon>
        <taxon>Nocardiaceae</taxon>
        <taxon>Rhodococcus</taxon>
    </lineage>
</organism>
<dbReference type="InterPro" id="IPR002347">
    <property type="entry name" value="SDR_fam"/>
</dbReference>
<dbReference type="SUPFAM" id="SSF51735">
    <property type="entry name" value="NAD(P)-binding Rossmann-fold domains"/>
    <property type="match status" value="1"/>
</dbReference>
<dbReference type="InterPro" id="IPR020904">
    <property type="entry name" value="Sc_DH/Rdtase_CS"/>
</dbReference>
<geneLocation type="plasmid" evidence="5 6">
    <name>pRHL1</name>
</geneLocation>
<reference evidence="6" key="1">
    <citation type="journal article" date="2006" name="Proc. Natl. Acad. Sci. U.S.A.">
        <title>The complete genome of Rhodococcus sp. RHA1 provides insights into a catabolic powerhouse.</title>
        <authorList>
            <person name="McLeod M.P."/>
            <person name="Warren R.L."/>
            <person name="Hsiao W.W.L."/>
            <person name="Araki N."/>
            <person name="Myhre M."/>
            <person name="Fernandes C."/>
            <person name="Miyazawa D."/>
            <person name="Wong W."/>
            <person name="Lillquist A.L."/>
            <person name="Wang D."/>
            <person name="Dosanjh M."/>
            <person name="Hara H."/>
            <person name="Petrescu A."/>
            <person name="Morin R.D."/>
            <person name="Yang G."/>
            <person name="Stott J.M."/>
            <person name="Schein J.E."/>
            <person name="Shin H."/>
            <person name="Smailus D."/>
            <person name="Siddiqui A.S."/>
            <person name="Marra M.A."/>
            <person name="Jones S.J.M."/>
            <person name="Holt R."/>
            <person name="Brinkman F.S.L."/>
            <person name="Miyauchi K."/>
            <person name="Fukuda M."/>
            <person name="Davies J.E."/>
            <person name="Mohn W.W."/>
            <person name="Eltis L.D."/>
        </authorList>
    </citation>
    <scope>NUCLEOTIDE SEQUENCE [LARGE SCALE GENOMIC DNA]</scope>
    <source>
        <strain evidence="6">RHA1</strain>
    </source>
</reference>
<proteinExistence type="inferred from homology"/>
<dbReference type="OrthoDB" id="9803333at2"/>
<keyword evidence="2" id="KW-0058">Aromatic hydrocarbons catabolism</keyword>
<gene>
    <name evidence="5" type="primary">bphB</name>
    <name evidence="5" type="ordered locus">RHA1_ro08054</name>
</gene>
<accession>Q0S035</accession>
<evidence type="ECO:0000313" key="6">
    <source>
        <dbReference type="Proteomes" id="UP000008710"/>
    </source>
</evidence>
<keyword evidence="3 5" id="KW-0560">Oxidoreductase</keyword>
<keyword evidence="5" id="KW-0614">Plasmid</keyword>
<dbReference type="RefSeq" id="WP_011598996.1">
    <property type="nucleotide sequence ID" value="NC_008269.1"/>
</dbReference>
<dbReference type="Pfam" id="PF00106">
    <property type="entry name" value="adh_short"/>
    <property type="match status" value="1"/>
</dbReference>
<evidence type="ECO:0000313" key="5">
    <source>
        <dbReference type="EMBL" id="ABG99101.1"/>
    </source>
</evidence>
<comment type="similarity">
    <text evidence="1">Belongs to the short-chain dehydrogenases/reductases (SDR) family.</text>
</comment>
<dbReference type="Proteomes" id="UP000008710">
    <property type="component" value="Plasmid pRHL1"/>
</dbReference>
<dbReference type="GO" id="GO:0050664">
    <property type="term" value="F:oxidoreductase activity, acting on NAD(P)H, oxygen as acceptor"/>
    <property type="evidence" value="ECO:0007669"/>
    <property type="project" value="TreeGrafter"/>
</dbReference>
<dbReference type="InterPro" id="IPR047950">
    <property type="entry name" value="BphB-like_SDR"/>
</dbReference>
<dbReference type="InterPro" id="IPR036291">
    <property type="entry name" value="NAD(P)-bd_dom_sf"/>
</dbReference>
<name>Q0S035_RHOJR</name>
<dbReference type="PANTHER" id="PTHR43008:SF4">
    <property type="entry name" value="CHAIN DEHYDROGENASE, PUTATIVE (AFU_ORTHOLOGUE AFUA_4G08710)-RELATED"/>
    <property type="match status" value="1"/>
</dbReference>
<dbReference type="PANTHER" id="PTHR43008">
    <property type="entry name" value="BENZIL REDUCTASE"/>
    <property type="match status" value="1"/>
</dbReference>
<dbReference type="GO" id="GO:0018509">
    <property type="term" value="F:cis-2,3-dihydrobiphenyl-2,3-diol dehydrogenase activity"/>
    <property type="evidence" value="ECO:0007669"/>
    <property type="project" value="UniProtKB-EC"/>
</dbReference>
<dbReference type="EC" id="1.3.1.56" evidence="5"/>
<dbReference type="AlphaFoldDB" id="Q0S035"/>
<dbReference type="PRINTS" id="PR00081">
    <property type="entry name" value="GDHRDH"/>
</dbReference>